<keyword evidence="1" id="KW-0472">Membrane</keyword>
<dbReference type="GeneID" id="108661685"/>
<accession>A0AB32W7U1</accession>
<dbReference type="KEGG" id="tcc:108661685"/>
<sequence>MEQSGRSDDSSVATNIEPLLSSLEVDLSNARLSMPPSCCIFETPSILLRHRENAFLPNGFSIGPRYHGKENLAATGKIKIKYLKGLLSRVITYKSPGTMSEEDSKSEQQKILTDCIATVKSIEKKASDCYAEHDYAAELGGEFVKLLVLDACFIIELFRKYAGEIAKEQDDPIFSTSFRLQYLHHDLILLGNQIPWFVLETLFEKTKHPAETKPLVELALHFFANVFSSRPLPKETNLFRDQDIKHILDLLRLSLVLTSEEIKNNPGSGWQPIHSVTRLKEAGVKFVKVESNRILDIKFKNGSLEIPSLLIQETTETILRNLIAYEQCLPNCRPIFTCYAKLLDNLIDTTNDMDILCKKEIFDNWLSPEDATQFFNKLYNDTYVKEFYYSKLCDDLNRHCKRGWPRWRAYYVQNYFTKPWAIAAQIYAVIMFVLTLWQTYIKKG</sequence>
<reference evidence="2" key="1">
    <citation type="journal article" date="1997" name="Nucleic Acids Res.">
        <title>tRNAscan-SE: a program for improved detection of transfer RNA genes in genomic sequence.</title>
        <authorList>
            <person name="Lowe T.M."/>
            <person name="Eddy S.R."/>
        </authorList>
    </citation>
    <scope>NUCLEOTIDE SEQUENCE [LARGE SCALE GENOMIC DNA]</scope>
    <source>
        <strain evidence="2">r\B97-61/B2</strain>
    </source>
</reference>
<dbReference type="Pfam" id="PF03140">
    <property type="entry name" value="DUF247"/>
    <property type="match status" value="1"/>
</dbReference>
<dbReference type="PANTHER" id="PTHR31170:SF17">
    <property type="match status" value="1"/>
</dbReference>
<dbReference type="InterPro" id="IPR004158">
    <property type="entry name" value="DUF247_pln"/>
</dbReference>
<evidence type="ECO:0000256" key="1">
    <source>
        <dbReference type="SAM" id="Phobius"/>
    </source>
</evidence>
<organism evidence="2 3">
    <name type="scientific">Theobroma cacao</name>
    <name type="common">Cacao</name>
    <name type="synonym">Cocoa</name>
    <dbReference type="NCBI Taxonomy" id="3641"/>
    <lineage>
        <taxon>Eukaryota</taxon>
        <taxon>Viridiplantae</taxon>
        <taxon>Streptophyta</taxon>
        <taxon>Embryophyta</taxon>
        <taxon>Tracheophyta</taxon>
        <taxon>Spermatophyta</taxon>
        <taxon>Magnoliopsida</taxon>
        <taxon>eudicotyledons</taxon>
        <taxon>Gunneridae</taxon>
        <taxon>Pentapetalae</taxon>
        <taxon>rosids</taxon>
        <taxon>malvids</taxon>
        <taxon>Malvales</taxon>
        <taxon>Malvaceae</taxon>
        <taxon>Byttnerioideae</taxon>
        <taxon>Theobroma</taxon>
    </lineage>
</organism>
<dbReference type="PANTHER" id="PTHR31170">
    <property type="entry name" value="BNAC04G53230D PROTEIN"/>
    <property type="match status" value="1"/>
</dbReference>
<keyword evidence="1" id="KW-0812">Transmembrane</keyword>
<evidence type="ECO:0000313" key="2">
    <source>
        <dbReference type="Proteomes" id="UP000694886"/>
    </source>
</evidence>
<dbReference type="Proteomes" id="UP000694886">
    <property type="component" value="Chromosome 4"/>
</dbReference>
<name>A0AB32W7U1_THECC</name>
<gene>
    <name evidence="3" type="primary">LOC108661685</name>
</gene>
<evidence type="ECO:0000313" key="3">
    <source>
        <dbReference type="RefSeq" id="XP_017974826.1"/>
    </source>
</evidence>
<dbReference type="AlphaFoldDB" id="A0AB32W7U1"/>
<protein>
    <submittedName>
        <fullName evidence="3">UPF0481 protein At3g47200-like</fullName>
    </submittedName>
</protein>
<dbReference type="Gramene" id="Tc04v2_t002740.1">
    <property type="protein sequence ID" value="Tc04v2_p002740.1"/>
    <property type="gene ID" value="Tc04v2_g002740"/>
</dbReference>
<feature type="transmembrane region" description="Helical" evidence="1">
    <location>
        <begin position="420"/>
        <end position="441"/>
    </location>
</feature>
<keyword evidence="1" id="KW-1133">Transmembrane helix</keyword>
<reference evidence="3" key="2">
    <citation type="submission" date="2025-08" db="UniProtKB">
        <authorList>
            <consortium name="RefSeq"/>
        </authorList>
    </citation>
    <scope>IDENTIFICATION</scope>
</reference>
<dbReference type="RefSeq" id="XP_017974826.1">
    <property type="nucleotide sequence ID" value="XM_018119337.1"/>
</dbReference>
<proteinExistence type="predicted"/>